<dbReference type="AlphaFoldDB" id="A0A9X3AWG5"/>
<dbReference type="Pfam" id="PF12697">
    <property type="entry name" value="Abhydrolase_6"/>
    <property type="match status" value="1"/>
</dbReference>
<dbReference type="EMBL" id="JAHXDE010000001">
    <property type="protein sequence ID" value="MCT8504207.1"/>
    <property type="molecule type" value="Genomic_DNA"/>
</dbReference>
<keyword evidence="4" id="KW-1185">Reference proteome</keyword>
<evidence type="ECO:0000313" key="3">
    <source>
        <dbReference type="EMBL" id="MCT8504207.1"/>
    </source>
</evidence>
<dbReference type="Gene3D" id="3.40.50.1820">
    <property type="entry name" value="alpha/beta hydrolase"/>
    <property type="match status" value="1"/>
</dbReference>
<name>A0A9X3AWG5_9GAMM</name>
<feature type="domain" description="AB hydrolase-1" evidence="2">
    <location>
        <begin position="9"/>
        <end position="227"/>
    </location>
</feature>
<evidence type="ECO:0000259" key="2">
    <source>
        <dbReference type="Pfam" id="PF12697"/>
    </source>
</evidence>
<reference evidence="3" key="2">
    <citation type="journal article" date="2022" name="Syst. Appl. Microbiol.">
        <title>Chromohalobacter moromii sp. nov., a moderately halophilic bacterium isolated from lupine-based moromi fermentation.</title>
        <authorList>
            <person name="Lulf R.H."/>
            <person name="Hilgarth M."/>
            <person name="Ehrmann M.A."/>
        </authorList>
    </citation>
    <scope>NUCLEOTIDE SEQUENCE</scope>
    <source>
        <strain evidence="3">TMW 2.2304</strain>
    </source>
</reference>
<dbReference type="InterPro" id="IPR029058">
    <property type="entry name" value="AB_hydrolase_fold"/>
</dbReference>
<dbReference type="GO" id="GO:0016787">
    <property type="term" value="F:hydrolase activity"/>
    <property type="evidence" value="ECO:0007669"/>
    <property type="project" value="UniProtKB-KW"/>
</dbReference>
<dbReference type="Proteomes" id="UP001145353">
    <property type="component" value="Unassembled WGS sequence"/>
</dbReference>
<evidence type="ECO:0000313" key="4">
    <source>
        <dbReference type="Proteomes" id="UP001145353"/>
    </source>
</evidence>
<dbReference type="InterPro" id="IPR000073">
    <property type="entry name" value="AB_hydrolase_1"/>
</dbReference>
<dbReference type="RefSeq" id="WP_247639369.1">
    <property type="nucleotide sequence ID" value="NZ_JAHXCZ010000001.1"/>
</dbReference>
<dbReference type="PANTHER" id="PTHR43798">
    <property type="entry name" value="MONOACYLGLYCEROL LIPASE"/>
    <property type="match status" value="1"/>
</dbReference>
<reference evidence="3" key="1">
    <citation type="submission" date="2021-07" db="EMBL/GenBank/DDBJ databases">
        <authorList>
            <person name="Luelf R.H."/>
        </authorList>
    </citation>
    <scope>NUCLEOTIDE SEQUENCE</scope>
    <source>
        <strain evidence="3">TMW 2.2304</strain>
    </source>
</reference>
<gene>
    <name evidence="3" type="ORF">KZO87_02320</name>
</gene>
<dbReference type="GO" id="GO:0016020">
    <property type="term" value="C:membrane"/>
    <property type="evidence" value="ECO:0007669"/>
    <property type="project" value="TreeGrafter"/>
</dbReference>
<accession>A0A9X3AWG5</accession>
<dbReference type="SUPFAM" id="SSF53474">
    <property type="entry name" value="alpha/beta-Hydrolases"/>
    <property type="match status" value="1"/>
</dbReference>
<evidence type="ECO:0000256" key="1">
    <source>
        <dbReference type="ARBA" id="ARBA00022801"/>
    </source>
</evidence>
<comment type="caution">
    <text evidence="3">The sequence shown here is derived from an EMBL/GenBank/DDBJ whole genome shotgun (WGS) entry which is preliminary data.</text>
</comment>
<keyword evidence="1 3" id="KW-0378">Hydrolase</keyword>
<proteinExistence type="predicted"/>
<sequence length="251" mass="26813">MSESATPRLVLLSGWGCDARLWQALDDHLPAGLEVMTPDWPGYGAHAALDNPASLDALAEAMADDLPRDAVWVGWSLGGLLAGALLDRLPAPRALVLLGMGERFPHPEGVSPTALARFRQAFRRDPVATHAHFMRWQLGGEPSPRAAHRRLRTLLGDEINADAATLAAGLAHLAEIDNTQRLATPPCPVHRLAGEDDPLLAPAVRERADYRLPVAGHCPPISQPLRLTRALAAIAVAPAQSLAEASLETMP</sequence>
<dbReference type="InterPro" id="IPR050266">
    <property type="entry name" value="AB_hydrolase_sf"/>
</dbReference>
<organism evidence="3 4">
    <name type="scientific">Chromohalobacter moromii</name>
    <dbReference type="NCBI Taxonomy" id="2860329"/>
    <lineage>
        <taxon>Bacteria</taxon>
        <taxon>Pseudomonadati</taxon>
        <taxon>Pseudomonadota</taxon>
        <taxon>Gammaproteobacteria</taxon>
        <taxon>Oceanospirillales</taxon>
        <taxon>Halomonadaceae</taxon>
        <taxon>Chromohalobacter</taxon>
    </lineage>
</organism>
<protein>
    <submittedName>
        <fullName evidence="3">Alpha/beta fold hydrolase</fullName>
    </submittedName>
</protein>
<dbReference type="PANTHER" id="PTHR43798:SF31">
    <property type="entry name" value="AB HYDROLASE SUPERFAMILY PROTEIN YCLE"/>
    <property type="match status" value="1"/>
</dbReference>